<dbReference type="Proteomes" id="UP001279642">
    <property type="component" value="Unassembled WGS sequence"/>
</dbReference>
<accession>A0ABU5E6Q3</accession>
<evidence type="ECO:0000313" key="3">
    <source>
        <dbReference type="Proteomes" id="UP001279642"/>
    </source>
</evidence>
<gene>
    <name evidence="2" type="ORF">SMD27_00925</name>
</gene>
<evidence type="ECO:0000256" key="1">
    <source>
        <dbReference type="SAM" id="MobiDB-lite"/>
    </source>
</evidence>
<protein>
    <recommendedName>
        <fullName evidence="4">Motility protein YjfB-like</fullName>
    </recommendedName>
</protein>
<feature type="region of interest" description="Disordered" evidence="1">
    <location>
        <begin position="55"/>
        <end position="94"/>
    </location>
</feature>
<sequence>MDIAAAGAAAVQMSNAQRAQQVSIASMRQAKVQGQTLTNLLAQAAALDPAPIVGAAAGAAPSSGDGAASTPQIDLGDAPPNPNLPRGSLVNILV</sequence>
<reference evidence="2 3" key="1">
    <citation type="journal article" date="2016" name="Antonie Van Leeuwenhoek">
        <title>Dongia soli sp. nov., isolated from soil from Dokdo, Korea.</title>
        <authorList>
            <person name="Kim D.U."/>
            <person name="Lee H."/>
            <person name="Kim H."/>
            <person name="Kim S.G."/>
            <person name="Ka J.O."/>
        </authorList>
    </citation>
    <scope>NUCLEOTIDE SEQUENCE [LARGE SCALE GENOMIC DNA]</scope>
    <source>
        <strain evidence="2 3">D78</strain>
    </source>
</reference>
<comment type="caution">
    <text evidence="2">The sequence shown here is derived from an EMBL/GenBank/DDBJ whole genome shotgun (WGS) entry which is preliminary data.</text>
</comment>
<evidence type="ECO:0008006" key="4">
    <source>
        <dbReference type="Google" id="ProtNLM"/>
    </source>
</evidence>
<proteinExistence type="predicted"/>
<name>A0ABU5E6Q3_9PROT</name>
<evidence type="ECO:0000313" key="2">
    <source>
        <dbReference type="EMBL" id="MDY0881394.1"/>
    </source>
</evidence>
<dbReference type="EMBL" id="JAXCLW010000001">
    <property type="protein sequence ID" value="MDY0881394.1"/>
    <property type="molecule type" value="Genomic_DNA"/>
</dbReference>
<organism evidence="2 3">
    <name type="scientific">Dongia soli</name>
    <dbReference type="NCBI Taxonomy" id="600628"/>
    <lineage>
        <taxon>Bacteria</taxon>
        <taxon>Pseudomonadati</taxon>
        <taxon>Pseudomonadota</taxon>
        <taxon>Alphaproteobacteria</taxon>
        <taxon>Rhodospirillales</taxon>
        <taxon>Dongiaceae</taxon>
        <taxon>Dongia</taxon>
    </lineage>
</organism>
<dbReference type="RefSeq" id="WP_320506460.1">
    <property type="nucleotide sequence ID" value="NZ_JAXCLW010000001.1"/>
</dbReference>
<keyword evidence="3" id="KW-1185">Reference proteome</keyword>
<feature type="compositionally biased region" description="Low complexity" evidence="1">
    <location>
        <begin position="55"/>
        <end position="69"/>
    </location>
</feature>